<evidence type="ECO:0000256" key="10">
    <source>
        <dbReference type="SAM" id="Phobius"/>
    </source>
</evidence>
<evidence type="ECO:0000313" key="13">
    <source>
        <dbReference type="Proteomes" id="UP000024635"/>
    </source>
</evidence>
<feature type="transmembrane region" description="Helical" evidence="10">
    <location>
        <begin position="276"/>
        <end position="298"/>
    </location>
</feature>
<sequence length="399" mass="46300">MSSNVRTDCFFNLSTEQRIDLFKRRQGLRIDNVFRTYFGFMVLPLAFVGAILVSLFIVTVYQAIKARRVSRKCYILLLNRAIGDLVSCLVALLVCGYVLFWHEINRDMVILMESFFMGSFWSAMVSYVALSVLKLFAVWRPFHYRKWFTMKRCINLIVFSWVVFILMISYTLGVSALVKIPALNEWSGCKMETCARAMYRSRNVVTITVYCFTLVVFVITGNFLVAKMRSSFSRTCSSLFSVLLIRRAQRFVDSFKKRDSSTSEGGRRVRFPLWKLALNVTTFAVFYLFYVIWCIGMLLNKDQCFFQRNYPEMMRILAFVRCTLLLRIVVDPILSFITDFQIRRSFLILFGINSKLTFASSKIFQKSTYSDGSAVENGIERNSRSHTVSTISCPTTMKF</sequence>
<reference evidence="13" key="1">
    <citation type="journal article" date="2015" name="Nat. Genet.">
        <title>The genome and transcriptome of the zoonotic hookworm Ancylostoma ceylanicum identify infection-specific gene families.</title>
        <authorList>
            <person name="Schwarz E.M."/>
            <person name="Hu Y."/>
            <person name="Antoshechkin I."/>
            <person name="Miller M.M."/>
            <person name="Sternberg P.W."/>
            <person name="Aroian R.V."/>
        </authorList>
    </citation>
    <scope>NUCLEOTIDE SEQUENCE</scope>
    <source>
        <strain evidence="13">HY135</strain>
    </source>
</reference>
<feature type="transmembrane region" description="Helical" evidence="10">
    <location>
        <begin position="318"/>
        <end position="337"/>
    </location>
</feature>
<keyword evidence="6 10" id="KW-0472">Membrane</keyword>
<evidence type="ECO:0000256" key="7">
    <source>
        <dbReference type="ARBA" id="ARBA00023170"/>
    </source>
</evidence>
<comment type="caution">
    <text evidence="12">The sequence shown here is derived from an EMBL/GenBank/DDBJ whole genome shotgun (WGS) entry which is preliminary data.</text>
</comment>
<organism evidence="12 13">
    <name type="scientific">Ancylostoma ceylanicum</name>
    <dbReference type="NCBI Taxonomy" id="53326"/>
    <lineage>
        <taxon>Eukaryota</taxon>
        <taxon>Metazoa</taxon>
        <taxon>Ecdysozoa</taxon>
        <taxon>Nematoda</taxon>
        <taxon>Chromadorea</taxon>
        <taxon>Rhabditida</taxon>
        <taxon>Rhabditina</taxon>
        <taxon>Rhabditomorpha</taxon>
        <taxon>Strongyloidea</taxon>
        <taxon>Ancylostomatidae</taxon>
        <taxon>Ancylostomatinae</taxon>
        <taxon>Ancylostoma</taxon>
    </lineage>
</organism>
<keyword evidence="5" id="KW-0297">G-protein coupled receptor</keyword>
<dbReference type="OrthoDB" id="5835578at2759"/>
<keyword evidence="2" id="KW-1003">Cell membrane</keyword>
<dbReference type="CDD" id="cd00637">
    <property type="entry name" value="7tm_classA_rhodopsin-like"/>
    <property type="match status" value="1"/>
</dbReference>
<dbReference type="PANTHER" id="PTHR24246:SF27">
    <property type="entry name" value="ADENOSINE RECEPTOR, ISOFORM A"/>
    <property type="match status" value="1"/>
</dbReference>
<evidence type="ECO:0000256" key="2">
    <source>
        <dbReference type="ARBA" id="ARBA00022475"/>
    </source>
</evidence>
<dbReference type="PROSITE" id="PS50262">
    <property type="entry name" value="G_PROTEIN_RECEP_F1_2"/>
    <property type="match status" value="1"/>
</dbReference>
<evidence type="ECO:0000313" key="12">
    <source>
        <dbReference type="EMBL" id="EYB86157.1"/>
    </source>
</evidence>
<feature type="domain" description="G-protein coupled receptors family 1 profile" evidence="11">
    <location>
        <begin position="49"/>
        <end position="335"/>
    </location>
</feature>
<feature type="transmembrane region" description="Helical" evidence="10">
    <location>
        <begin position="120"/>
        <end position="142"/>
    </location>
</feature>
<evidence type="ECO:0000256" key="5">
    <source>
        <dbReference type="ARBA" id="ARBA00023040"/>
    </source>
</evidence>
<keyword evidence="13" id="KW-1185">Reference proteome</keyword>
<dbReference type="AlphaFoldDB" id="A0A016S738"/>
<protein>
    <recommendedName>
        <fullName evidence="11">G-protein coupled receptors family 1 profile domain-containing protein</fullName>
    </recommendedName>
</protein>
<dbReference type="GO" id="GO:0004930">
    <property type="term" value="F:G protein-coupled receptor activity"/>
    <property type="evidence" value="ECO:0007669"/>
    <property type="project" value="UniProtKB-KW"/>
</dbReference>
<accession>A0A016S738</accession>
<feature type="transmembrane region" description="Helical" evidence="10">
    <location>
        <begin position="154"/>
        <end position="178"/>
    </location>
</feature>
<evidence type="ECO:0000256" key="8">
    <source>
        <dbReference type="ARBA" id="ARBA00023180"/>
    </source>
</evidence>
<evidence type="ECO:0000256" key="1">
    <source>
        <dbReference type="ARBA" id="ARBA00004651"/>
    </source>
</evidence>
<dbReference type="InterPro" id="IPR017452">
    <property type="entry name" value="GPCR_Rhodpsn_7TM"/>
</dbReference>
<feature type="transmembrane region" description="Helical" evidence="10">
    <location>
        <begin position="37"/>
        <end position="61"/>
    </location>
</feature>
<dbReference type="Proteomes" id="UP000024635">
    <property type="component" value="Unassembled WGS sequence"/>
</dbReference>
<keyword evidence="3 10" id="KW-0812">Transmembrane</keyword>
<keyword evidence="7" id="KW-0675">Receptor</keyword>
<gene>
    <name evidence="12" type="primary">Acey_s0284.g1335</name>
    <name evidence="12" type="synonym">Acey-dcar-1</name>
    <name evidence="12" type="ORF">Y032_0284g1335</name>
</gene>
<evidence type="ECO:0000256" key="6">
    <source>
        <dbReference type="ARBA" id="ARBA00023136"/>
    </source>
</evidence>
<proteinExistence type="predicted"/>
<feature type="transmembrane region" description="Helical" evidence="10">
    <location>
        <begin position="207"/>
        <end position="225"/>
    </location>
</feature>
<comment type="subcellular location">
    <subcellularLocation>
        <location evidence="1">Cell membrane</location>
        <topology evidence="1">Multi-pass membrane protein</topology>
    </subcellularLocation>
</comment>
<dbReference type="SUPFAM" id="SSF81321">
    <property type="entry name" value="Family A G protein-coupled receptor-like"/>
    <property type="match status" value="1"/>
</dbReference>
<keyword evidence="4 10" id="KW-1133">Transmembrane helix</keyword>
<evidence type="ECO:0000259" key="11">
    <source>
        <dbReference type="PROSITE" id="PS50262"/>
    </source>
</evidence>
<dbReference type="PANTHER" id="PTHR24246">
    <property type="entry name" value="OLFACTORY RECEPTOR AND ADENOSINE RECEPTOR"/>
    <property type="match status" value="1"/>
</dbReference>
<dbReference type="Gene3D" id="1.20.1070.10">
    <property type="entry name" value="Rhodopsin 7-helix transmembrane proteins"/>
    <property type="match status" value="1"/>
</dbReference>
<evidence type="ECO:0000256" key="9">
    <source>
        <dbReference type="ARBA" id="ARBA00023224"/>
    </source>
</evidence>
<keyword evidence="8" id="KW-0325">Glycoprotein</keyword>
<evidence type="ECO:0000256" key="3">
    <source>
        <dbReference type="ARBA" id="ARBA00022692"/>
    </source>
</evidence>
<dbReference type="GO" id="GO:0005886">
    <property type="term" value="C:plasma membrane"/>
    <property type="evidence" value="ECO:0007669"/>
    <property type="project" value="UniProtKB-SubCell"/>
</dbReference>
<dbReference type="EMBL" id="JARK01001620">
    <property type="protein sequence ID" value="EYB86157.1"/>
    <property type="molecule type" value="Genomic_DNA"/>
</dbReference>
<dbReference type="STRING" id="53326.A0A016S738"/>
<evidence type="ECO:0000256" key="4">
    <source>
        <dbReference type="ARBA" id="ARBA00022989"/>
    </source>
</evidence>
<feature type="transmembrane region" description="Helical" evidence="10">
    <location>
        <begin position="73"/>
        <end position="100"/>
    </location>
</feature>
<keyword evidence="9" id="KW-0807">Transducer</keyword>
<name>A0A016S738_9BILA</name>